<dbReference type="EMBL" id="AP018174">
    <property type="protein sequence ID" value="BAY16324.1"/>
    <property type="molecule type" value="Genomic_DNA"/>
</dbReference>
<gene>
    <name evidence="1" type="ORF">NIES21_21500</name>
</gene>
<proteinExistence type="predicted"/>
<keyword evidence="2" id="KW-1185">Reference proteome</keyword>
<accession>A0A1Z4GFQ2</accession>
<evidence type="ECO:0000313" key="1">
    <source>
        <dbReference type="EMBL" id="BAY16324.1"/>
    </source>
</evidence>
<dbReference type="Proteomes" id="UP000218287">
    <property type="component" value="Chromosome"/>
</dbReference>
<organism evidence="1 2">
    <name type="scientific">Anabaenopsis circularis NIES-21</name>
    <dbReference type="NCBI Taxonomy" id="1085406"/>
    <lineage>
        <taxon>Bacteria</taxon>
        <taxon>Bacillati</taxon>
        <taxon>Cyanobacteriota</taxon>
        <taxon>Cyanophyceae</taxon>
        <taxon>Nostocales</taxon>
        <taxon>Nodulariaceae</taxon>
        <taxon>Anabaenopsis</taxon>
    </lineage>
</organism>
<protein>
    <submittedName>
        <fullName evidence="1">Uncharacterized protein</fullName>
    </submittedName>
</protein>
<sequence>MIHILRYNEIHIFDWTKRQKMTISMQQEKLYLSSYLYNDKNNISKLFTLSQYIF</sequence>
<dbReference type="AlphaFoldDB" id="A0A1Z4GFQ2"/>
<reference evidence="1 2" key="1">
    <citation type="submission" date="2017-06" db="EMBL/GenBank/DDBJ databases">
        <title>Genome sequencing of cyanobaciteial culture collection at National Institute for Environmental Studies (NIES).</title>
        <authorList>
            <person name="Hirose Y."/>
            <person name="Shimura Y."/>
            <person name="Fujisawa T."/>
            <person name="Nakamura Y."/>
            <person name="Kawachi M."/>
        </authorList>
    </citation>
    <scope>NUCLEOTIDE SEQUENCE [LARGE SCALE GENOMIC DNA]</scope>
    <source>
        <strain evidence="1 2">NIES-21</strain>
    </source>
</reference>
<name>A0A1Z4GFQ2_9CYAN</name>
<evidence type="ECO:0000313" key="2">
    <source>
        <dbReference type="Proteomes" id="UP000218287"/>
    </source>
</evidence>